<evidence type="ECO:0008006" key="4">
    <source>
        <dbReference type="Google" id="ProtNLM"/>
    </source>
</evidence>
<organism evidence="2 3">
    <name type="scientific">Spongiibacter thalassae</name>
    <dbReference type="NCBI Taxonomy" id="2721624"/>
    <lineage>
        <taxon>Bacteria</taxon>
        <taxon>Pseudomonadati</taxon>
        <taxon>Pseudomonadota</taxon>
        <taxon>Gammaproteobacteria</taxon>
        <taxon>Cellvibrionales</taxon>
        <taxon>Spongiibacteraceae</taxon>
        <taxon>Spongiibacter</taxon>
    </lineage>
</organism>
<gene>
    <name evidence="2" type="ORF">HCU74_08000</name>
</gene>
<feature type="chain" id="PRO_5047386452" description="Secreted protein" evidence="1">
    <location>
        <begin position="20"/>
        <end position="86"/>
    </location>
</feature>
<dbReference type="EMBL" id="JAAWWK010000002">
    <property type="protein sequence ID" value="NKI17356.1"/>
    <property type="molecule type" value="Genomic_DNA"/>
</dbReference>
<keyword evidence="3" id="KW-1185">Reference proteome</keyword>
<dbReference type="Proteomes" id="UP000765845">
    <property type="component" value="Unassembled WGS sequence"/>
</dbReference>
<evidence type="ECO:0000256" key="1">
    <source>
        <dbReference type="SAM" id="SignalP"/>
    </source>
</evidence>
<feature type="signal peptide" evidence="1">
    <location>
        <begin position="1"/>
        <end position="19"/>
    </location>
</feature>
<name>A0ABX1GEL3_9GAMM</name>
<comment type="caution">
    <text evidence="2">The sequence shown here is derived from an EMBL/GenBank/DDBJ whole genome shotgun (WGS) entry which is preliminary data.</text>
</comment>
<keyword evidence="1" id="KW-0732">Signal</keyword>
<protein>
    <recommendedName>
        <fullName evidence="4">Secreted protein</fullName>
    </recommendedName>
</protein>
<proteinExistence type="predicted"/>
<dbReference type="RefSeq" id="WP_210425147.1">
    <property type="nucleotide sequence ID" value="NZ_JAAWWK010000002.1"/>
</dbReference>
<reference evidence="2 3" key="1">
    <citation type="submission" date="2020-04" db="EMBL/GenBank/DDBJ databases">
        <authorList>
            <person name="Yoon J."/>
        </authorList>
    </citation>
    <scope>NUCLEOTIDE SEQUENCE [LARGE SCALE GENOMIC DNA]</scope>
    <source>
        <strain evidence="2 3">KMU-166</strain>
    </source>
</reference>
<evidence type="ECO:0000313" key="3">
    <source>
        <dbReference type="Proteomes" id="UP000765845"/>
    </source>
</evidence>
<sequence length="86" mass="9545">MMMRTLVLLLAMASGNVAADDEAGDALPVVKLGPQLRIVDADYSAVPCEQLHLIQPQSPGEKARLAQRKQQCVERYRQFIPEKGLR</sequence>
<accession>A0ABX1GEL3</accession>
<evidence type="ECO:0000313" key="2">
    <source>
        <dbReference type="EMBL" id="NKI17356.1"/>
    </source>
</evidence>